<evidence type="ECO:0000313" key="1">
    <source>
        <dbReference type="EMBL" id="HIZ85932.1"/>
    </source>
</evidence>
<dbReference type="EMBL" id="DXAW01000096">
    <property type="protein sequence ID" value="HIZ85932.1"/>
    <property type="molecule type" value="Genomic_DNA"/>
</dbReference>
<sequence length="106" mass="11835">MPQKREHSKDELEKVLELGRRNASVTAVASAFELDGQDRVAFIRDLTNPTTDLCKAYQAGLEEAGRDLNTALQNQAVNGDVDAAKLIYERNLQAEVDEMKRELFGI</sequence>
<evidence type="ECO:0000313" key="2">
    <source>
        <dbReference type="Proteomes" id="UP000824115"/>
    </source>
</evidence>
<accession>A0A9D2GPN5</accession>
<dbReference type="Proteomes" id="UP000824115">
    <property type="component" value="Unassembled WGS sequence"/>
</dbReference>
<proteinExistence type="predicted"/>
<comment type="caution">
    <text evidence="1">The sequence shown here is derived from an EMBL/GenBank/DDBJ whole genome shotgun (WGS) entry which is preliminary data.</text>
</comment>
<organism evidence="1 2">
    <name type="scientific">Candidatus Coprenecus stercoravium</name>
    <dbReference type="NCBI Taxonomy" id="2840735"/>
    <lineage>
        <taxon>Bacteria</taxon>
        <taxon>Pseudomonadati</taxon>
        <taxon>Bacteroidota</taxon>
        <taxon>Bacteroidia</taxon>
        <taxon>Bacteroidales</taxon>
        <taxon>Rikenellaceae</taxon>
        <taxon>Rikenellaceae incertae sedis</taxon>
        <taxon>Candidatus Coprenecus</taxon>
    </lineage>
</organism>
<gene>
    <name evidence="1" type="ORF">IAC04_05540</name>
</gene>
<name>A0A9D2GPN5_9BACT</name>
<reference evidence="1" key="1">
    <citation type="journal article" date="2021" name="PeerJ">
        <title>Extensive microbial diversity within the chicken gut microbiome revealed by metagenomics and culture.</title>
        <authorList>
            <person name="Gilroy R."/>
            <person name="Ravi A."/>
            <person name="Getino M."/>
            <person name="Pursley I."/>
            <person name="Horton D.L."/>
            <person name="Alikhan N.F."/>
            <person name="Baker D."/>
            <person name="Gharbi K."/>
            <person name="Hall N."/>
            <person name="Watson M."/>
            <person name="Adriaenssens E.M."/>
            <person name="Foster-Nyarko E."/>
            <person name="Jarju S."/>
            <person name="Secka A."/>
            <person name="Antonio M."/>
            <person name="Oren A."/>
            <person name="Chaudhuri R.R."/>
            <person name="La Ragione R."/>
            <person name="Hildebrand F."/>
            <person name="Pallen M.J."/>
        </authorList>
    </citation>
    <scope>NUCLEOTIDE SEQUENCE</scope>
    <source>
        <strain evidence="1">Gambia16-554</strain>
    </source>
</reference>
<reference evidence="1" key="2">
    <citation type="submission" date="2021-04" db="EMBL/GenBank/DDBJ databases">
        <authorList>
            <person name="Gilroy R."/>
        </authorList>
    </citation>
    <scope>NUCLEOTIDE SEQUENCE</scope>
    <source>
        <strain evidence="1">Gambia16-554</strain>
    </source>
</reference>
<dbReference type="AlphaFoldDB" id="A0A9D2GPN5"/>
<protein>
    <submittedName>
        <fullName evidence="1">Uncharacterized protein</fullName>
    </submittedName>
</protein>